<evidence type="ECO:0000313" key="2">
    <source>
        <dbReference type="Proteomes" id="UP000321832"/>
    </source>
</evidence>
<accession>A0A5C6U3Y7</accession>
<dbReference type="EMBL" id="VOPW01000001">
    <property type="protein sequence ID" value="TXC66465.1"/>
    <property type="molecule type" value="Genomic_DNA"/>
</dbReference>
<protein>
    <submittedName>
        <fullName evidence="1">Uncharacterized protein</fullName>
    </submittedName>
</protein>
<name>A0A5C6U3Y7_9BURK</name>
<gene>
    <name evidence="1" type="ORF">FSC37_13310</name>
</gene>
<dbReference type="AlphaFoldDB" id="A0A5C6U3Y7"/>
<reference evidence="1 2" key="1">
    <citation type="submission" date="2019-08" db="EMBL/GenBank/DDBJ databases">
        <authorList>
            <person name="Khan S.A."/>
            <person name="Jeon C.O."/>
            <person name="Jeong S.E."/>
        </authorList>
    </citation>
    <scope>NUCLEOTIDE SEQUENCE [LARGE SCALE GENOMIC DNA]</scope>
    <source>
        <strain evidence="2">IMCC1728</strain>
    </source>
</reference>
<organism evidence="1 2">
    <name type="scientific">Piscinibacter aquaticus</name>
    <dbReference type="NCBI Taxonomy" id="392597"/>
    <lineage>
        <taxon>Bacteria</taxon>
        <taxon>Pseudomonadati</taxon>
        <taxon>Pseudomonadota</taxon>
        <taxon>Betaproteobacteria</taxon>
        <taxon>Burkholderiales</taxon>
        <taxon>Sphaerotilaceae</taxon>
        <taxon>Piscinibacter</taxon>
    </lineage>
</organism>
<sequence>MIVWPKVFEVHRRELLGTRLLTVYGQWQREGEVMHRVAMKLIDHSALLAGLVARSRDFR</sequence>
<keyword evidence="2" id="KW-1185">Reference proteome</keyword>
<proteinExistence type="predicted"/>
<comment type="caution">
    <text evidence="1">The sequence shown here is derived from an EMBL/GenBank/DDBJ whole genome shotgun (WGS) entry which is preliminary data.</text>
</comment>
<dbReference type="Proteomes" id="UP000321832">
    <property type="component" value="Unassembled WGS sequence"/>
</dbReference>
<evidence type="ECO:0000313" key="1">
    <source>
        <dbReference type="EMBL" id="TXC66465.1"/>
    </source>
</evidence>